<evidence type="ECO:0000313" key="6">
    <source>
        <dbReference type="Proteomes" id="UP000725002"/>
    </source>
</evidence>
<dbReference type="Proteomes" id="UP000725002">
    <property type="component" value="Unassembled WGS sequence"/>
</dbReference>
<keyword evidence="3" id="KW-0812">Transmembrane</keyword>
<dbReference type="Gene3D" id="3.60.21.10">
    <property type="match status" value="1"/>
</dbReference>
<dbReference type="InterPro" id="IPR029052">
    <property type="entry name" value="Metallo-depent_PP-like"/>
</dbReference>
<dbReference type="InterPro" id="IPR051158">
    <property type="entry name" value="Metallophosphoesterase_sf"/>
</dbReference>
<dbReference type="SUPFAM" id="SSF56300">
    <property type="entry name" value="Metallo-dependent phosphatases"/>
    <property type="match status" value="1"/>
</dbReference>
<evidence type="ECO:0000259" key="4">
    <source>
        <dbReference type="Pfam" id="PF00149"/>
    </source>
</evidence>
<dbReference type="GO" id="GO:0016020">
    <property type="term" value="C:membrane"/>
    <property type="evidence" value="ECO:0007669"/>
    <property type="project" value="GOC"/>
</dbReference>
<sequence>MEILFVAIALVFVSVIILLILLLVAGISSAFGTGFQTVFVNGLWVLLLPPVIVLAGYLFGRNSLAVNHIEVGSESVPPAFDGYRIVQISDMHLRSFRDRPEVLLKIIGRVNAENPDLIVFSGDLVTTHPDEILPFMDMLGQLEAEDGVVSVMGNHDYCPYNKWESDTERMAAIDTVRSRERRLGWNLLDNAHIDLVRTDLSGRSRDTISVIGVENISAMKQFETHGDLGKAAEGAGGGFKILVSHDPTHWRAEVLGWTDIGLTLSGHTHNAQLRLFGLEPSRLVFKENSGLYTEETASGRQMLYVNDGLGTTLFPARIGVKAEITVFVLRHIQ</sequence>
<evidence type="ECO:0000256" key="1">
    <source>
        <dbReference type="ARBA" id="ARBA00022723"/>
    </source>
</evidence>
<evidence type="ECO:0000256" key="2">
    <source>
        <dbReference type="ARBA" id="ARBA00022801"/>
    </source>
</evidence>
<keyword evidence="1" id="KW-0479">Metal-binding</keyword>
<dbReference type="InterPro" id="IPR004843">
    <property type="entry name" value="Calcineurin-like_PHP"/>
</dbReference>
<keyword evidence="3" id="KW-1133">Transmembrane helix</keyword>
<evidence type="ECO:0000313" key="5">
    <source>
        <dbReference type="EMBL" id="MBO8482535.1"/>
    </source>
</evidence>
<keyword evidence="3" id="KW-0472">Membrane</keyword>
<gene>
    <name evidence="5" type="ORF">IAB75_00205</name>
</gene>
<dbReference type="PANTHER" id="PTHR31302:SF31">
    <property type="entry name" value="PHOSPHODIESTERASE YAEI"/>
    <property type="match status" value="1"/>
</dbReference>
<protein>
    <submittedName>
        <fullName evidence="5">Metallophosphoesterase</fullName>
    </submittedName>
</protein>
<keyword evidence="2" id="KW-0378">Hydrolase</keyword>
<dbReference type="EMBL" id="JADILV010000003">
    <property type="protein sequence ID" value="MBO8482535.1"/>
    <property type="molecule type" value="Genomic_DNA"/>
</dbReference>
<accession>A0A940DPN0</accession>
<dbReference type="PANTHER" id="PTHR31302">
    <property type="entry name" value="TRANSMEMBRANE PROTEIN WITH METALLOPHOSPHOESTERASE DOMAIN-RELATED"/>
    <property type="match status" value="1"/>
</dbReference>
<comment type="caution">
    <text evidence="5">The sequence shown here is derived from an EMBL/GenBank/DDBJ whole genome shotgun (WGS) entry which is preliminary data.</text>
</comment>
<feature type="transmembrane region" description="Helical" evidence="3">
    <location>
        <begin position="42"/>
        <end position="60"/>
    </location>
</feature>
<name>A0A940DPN0_9BACT</name>
<evidence type="ECO:0000256" key="3">
    <source>
        <dbReference type="SAM" id="Phobius"/>
    </source>
</evidence>
<reference evidence="5" key="2">
    <citation type="journal article" date="2021" name="PeerJ">
        <title>Extensive microbial diversity within the chicken gut microbiome revealed by metagenomics and culture.</title>
        <authorList>
            <person name="Gilroy R."/>
            <person name="Ravi A."/>
            <person name="Getino M."/>
            <person name="Pursley I."/>
            <person name="Horton D.L."/>
            <person name="Alikhan N.F."/>
            <person name="Baker D."/>
            <person name="Gharbi K."/>
            <person name="Hall N."/>
            <person name="Watson M."/>
            <person name="Adriaenssens E.M."/>
            <person name="Foster-Nyarko E."/>
            <person name="Jarju S."/>
            <person name="Secka A."/>
            <person name="Antonio M."/>
            <person name="Oren A."/>
            <person name="Chaudhuri R.R."/>
            <person name="La Ragione R."/>
            <person name="Hildebrand F."/>
            <person name="Pallen M.J."/>
        </authorList>
    </citation>
    <scope>NUCLEOTIDE SEQUENCE</scope>
    <source>
        <strain evidence="5">G3-8215</strain>
    </source>
</reference>
<dbReference type="GO" id="GO:0046872">
    <property type="term" value="F:metal ion binding"/>
    <property type="evidence" value="ECO:0007669"/>
    <property type="project" value="UniProtKB-KW"/>
</dbReference>
<feature type="domain" description="Calcineurin-like phosphoesterase" evidence="4">
    <location>
        <begin position="84"/>
        <end position="270"/>
    </location>
</feature>
<dbReference type="GO" id="GO:0008758">
    <property type="term" value="F:UDP-2,3-diacylglucosamine hydrolase activity"/>
    <property type="evidence" value="ECO:0007669"/>
    <property type="project" value="TreeGrafter"/>
</dbReference>
<dbReference type="Pfam" id="PF00149">
    <property type="entry name" value="Metallophos"/>
    <property type="match status" value="1"/>
</dbReference>
<reference evidence="5" key="1">
    <citation type="submission" date="2020-10" db="EMBL/GenBank/DDBJ databases">
        <authorList>
            <person name="Gilroy R."/>
        </authorList>
    </citation>
    <scope>NUCLEOTIDE SEQUENCE</scope>
    <source>
        <strain evidence="5">G3-8215</strain>
    </source>
</reference>
<dbReference type="AlphaFoldDB" id="A0A940DPN0"/>
<dbReference type="GO" id="GO:0009245">
    <property type="term" value="P:lipid A biosynthetic process"/>
    <property type="evidence" value="ECO:0007669"/>
    <property type="project" value="TreeGrafter"/>
</dbReference>
<organism evidence="5 6">
    <name type="scientific">Candidatus Cryptobacteroides avicola</name>
    <dbReference type="NCBI Taxonomy" id="2840757"/>
    <lineage>
        <taxon>Bacteria</taxon>
        <taxon>Pseudomonadati</taxon>
        <taxon>Bacteroidota</taxon>
        <taxon>Bacteroidia</taxon>
        <taxon>Bacteroidales</taxon>
        <taxon>Candidatus Cryptobacteroides</taxon>
    </lineage>
</organism>
<proteinExistence type="predicted"/>